<keyword evidence="7 9" id="KW-0057">Aromatic amino acid biosynthesis</keyword>
<dbReference type="EMBL" id="AFXZ01000033">
    <property type="protein sequence ID" value="EGV43238.1"/>
    <property type="molecule type" value="Genomic_DNA"/>
</dbReference>
<reference evidence="11 12" key="1">
    <citation type="journal article" date="2008" name="Int. J. Syst. Evol. Microbiol.">
        <title>Bizionia argentinensis sp. nov., isolated from surface marine water in Antarctica.</title>
        <authorList>
            <person name="Bercovich A."/>
            <person name="Vazquez S.C."/>
            <person name="Yankilevich P."/>
            <person name="Coria S.H."/>
            <person name="Foti M."/>
            <person name="Hernandez E."/>
            <person name="Vidal A."/>
            <person name="Ruberto L."/>
            <person name="Melo C."/>
            <person name="Marenssi S."/>
            <person name="Criscuolo M."/>
            <person name="Memoli M."/>
            <person name="Arguelles M."/>
            <person name="Mac Cormack W.P."/>
        </authorList>
    </citation>
    <scope>NUCLEOTIDE SEQUENCE [LARGE SCALE GENOMIC DNA]</scope>
    <source>
        <strain evidence="11 12">JUB59</strain>
    </source>
</reference>
<comment type="catalytic activity">
    <reaction evidence="1 9">
        <text>N-(5-phospho-beta-D-ribosyl)anthranilate = 1-(2-carboxyphenylamino)-1-deoxy-D-ribulose 5-phosphate</text>
        <dbReference type="Rhea" id="RHEA:21540"/>
        <dbReference type="ChEBI" id="CHEBI:18277"/>
        <dbReference type="ChEBI" id="CHEBI:58613"/>
        <dbReference type="EC" id="5.3.1.24"/>
    </reaction>
</comment>
<dbReference type="Gene3D" id="3.20.20.70">
    <property type="entry name" value="Aldolase class I"/>
    <property type="match status" value="1"/>
</dbReference>
<keyword evidence="12" id="KW-1185">Reference proteome</keyword>
<evidence type="ECO:0000256" key="8">
    <source>
        <dbReference type="ARBA" id="ARBA00023235"/>
    </source>
</evidence>
<dbReference type="AlphaFoldDB" id="G2EE92"/>
<evidence type="ECO:0000259" key="10">
    <source>
        <dbReference type="Pfam" id="PF00697"/>
    </source>
</evidence>
<accession>G2EE92</accession>
<keyword evidence="5 9" id="KW-0028">Amino-acid biosynthesis</keyword>
<keyword evidence="8 9" id="KW-0413">Isomerase</keyword>
<dbReference type="Proteomes" id="UP000003730">
    <property type="component" value="Unassembled WGS sequence"/>
</dbReference>
<dbReference type="SUPFAM" id="SSF51366">
    <property type="entry name" value="Ribulose-phoshate binding barrel"/>
    <property type="match status" value="1"/>
</dbReference>
<evidence type="ECO:0000256" key="3">
    <source>
        <dbReference type="ARBA" id="ARBA00012572"/>
    </source>
</evidence>
<dbReference type="InterPro" id="IPR044643">
    <property type="entry name" value="TrpF_fam"/>
</dbReference>
<proteinExistence type="inferred from homology"/>
<dbReference type="PANTHER" id="PTHR42894:SF1">
    <property type="entry name" value="N-(5'-PHOSPHORIBOSYL)ANTHRANILATE ISOMERASE"/>
    <property type="match status" value="1"/>
</dbReference>
<dbReference type="EC" id="5.3.1.24" evidence="3 9"/>
<protein>
    <recommendedName>
        <fullName evidence="4 9">N-(5'-phosphoribosyl)anthranilate isomerase</fullName>
        <shortName evidence="9">PRAI</shortName>
        <ecNumber evidence="3 9">5.3.1.24</ecNumber>
    </recommendedName>
</protein>
<evidence type="ECO:0000256" key="9">
    <source>
        <dbReference type="HAMAP-Rule" id="MF_00135"/>
    </source>
</evidence>
<name>G2EE92_9FLAO</name>
<evidence type="ECO:0000256" key="6">
    <source>
        <dbReference type="ARBA" id="ARBA00022822"/>
    </source>
</evidence>
<dbReference type="PANTHER" id="PTHR42894">
    <property type="entry name" value="N-(5'-PHOSPHORIBOSYL)ANTHRANILATE ISOMERASE"/>
    <property type="match status" value="1"/>
</dbReference>
<dbReference type="Pfam" id="PF00697">
    <property type="entry name" value="PRAI"/>
    <property type="match status" value="1"/>
</dbReference>
<dbReference type="CDD" id="cd00405">
    <property type="entry name" value="PRAI"/>
    <property type="match status" value="1"/>
</dbReference>
<dbReference type="OrthoDB" id="9786954at2"/>
<sequence>MKLKICGMKFPENIEALSKLQADYLGFIFYKKSARYFDGIIPTLANSIKKVGVFVDSSPTEIITILNNYNLDVIQLHGNESREFVSELKGMATLYAAKDFEVWKVFSVGQDFDFSEIKSFEKIVDKFLFDTKGKEPGGNGFTFNWNALKEYPSTKPFILSGGIGLDEVENLTEFSKLEIAQFCHAIDVNSKFEIEPGLKDIALLKEFKKKINTDLTSFNPKVSGL</sequence>
<evidence type="ECO:0000256" key="1">
    <source>
        <dbReference type="ARBA" id="ARBA00001164"/>
    </source>
</evidence>
<feature type="domain" description="N-(5'phosphoribosyl) anthranilate isomerase (PRAI)" evidence="10">
    <location>
        <begin position="4"/>
        <end position="209"/>
    </location>
</feature>
<organism evidence="11 12">
    <name type="scientific">Bizionia argentinensis JUB59</name>
    <dbReference type="NCBI Taxonomy" id="1046627"/>
    <lineage>
        <taxon>Bacteria</taxon>
        <taxon>Pseudomonadati</taxon>
        <taxon>Bacteroidota</taxon>
        <taxon>Flavobacteriia</taxon>
        <taxon>Flavobacteriales</taxon>
        <taxon>Flavobacteriaceae</taxon>
        <taxon>Bizionia</taxon>
    </lineage>
</organism>
<dbReference type="InterPro" id="IPR011060">
    <property type="entry name" value="RibuloseP-bd_barrel"/>
</dbReference>
<comment type="similarity">
    <text evidence="9">Belongs to the TrpF family.</text>
</comment>
<evidence type="ECO:0000256" key="4">
    <source>
        <dbReference type="ARBA" id="ARBA00022272"/>
    </source>
</evidence>
<dbReference type="InterPro" id="IPR001240">
    <property type="entry name" value="PRAI_dom"/>
</dbReference>
<dbReference type="GO" id="GO:0000162">
    <property type="term" value="P:L-tryptophan biosynthetic process"/>
    <property type="evidence" value="ECO:0007669"/>
    <property type="project" value="UniProtKB-UniRule"/>
</dbReference>
<evidence type="ECO:0000256" key="5">
    <source>
        <dbReference type="ARBA" id="ARBA00022605"/>
    </source>
</evidence>
<gene>
    <name evidence="9" type="primary">trpF</name>
    <name evidence="11" type="ORF">BZARG_2902</name>
</gene>
<dbReference type="STRING" id="1046627.BZARG_2902"/>
<evidence type="ECO:0000256" key="7">
    <source>
        <dbReference type="ARBA" id="ARBA00023141"/>
    </source>
</evidence>
<dbReference type="HAMAP" id="MF_00135">
    <property type="entry name" value="PRAI"/>
    <property type="match status" value="1"/>
</dbReference>
<dbReference type="RefSeq" id="WP_008637573.1">
    <property type="nucleotide sequence ID" value="NZ_AFXZ01000033.1"/>
</dbReference>
<keyword evidence="6 9" id="KW-0822">Tryptophan biosynthesis</keyword>
<comment type="caution">
    <text evidence="11">The sequence shown here is derived from an EMBL/GenBank/DDBJ whole genome shotgun (WGS) entry which is preliminary data.</text>
</comment>
<dbReference type="GO" id="GO:0004640">
    <property type="term" value="F:phosphoribosylanthranilate isomerase activity"/>
    <property type="evidence" value="ECO:0007669"/>
    <property type="project" value="UniProtKB-UniRule"/>
</dbReference>
<evidence type="ECO:0000313" key="12">
    <source>
        <dbReference type="Proteomes" id="UP000003730"/>
    </source>
</evidence>
<evidence type="ECO:0000256" key="2">
    <source>
        <dbReference type="ARBA" id="ARBA00004664"/>
    </source>
</evidence>
<dbReference type="eggNOG" id="COG0135">
    <property type="taxonomic scope" value="Bacteria"/>
</dbReference>
<comment type="pathway">
    <text evidence="2 9">Amino-acid biosynthesis; L-tryptophan biosynthesis; L-tryptophan from chorismate: step 3/5.</text>
</comment>
<evidence type="ECO:0000313" key="11">
    <source>
        <dbReference type="EMBL" id="EGV43238.1"/>
    </source>
</evidence>
<dbReference type="PATRIC" id="fig|1046627.3.peg.1837"/>
<dbReference type="InterPro" id="IPR013785">
    <property type="entry name" value="Aldolase_TIM"/>
</dbReference>
<dbReference type="UniPathway" id="UPA00035">
    <property type="reaction ID" value="UER00042"/>
</dbReference>